<proteinExistence type="predicted"/>
<evidence type="ECO:0000313" key="1">
    <source>
        <dbReference type="EMBL" id="TBO58563.1"/>
    </source>
</evidence>
<organism evidence="1 2">
    <name type="scientific">Streptomyces kasugaensis</name>
    <dbReference type="NCBI Taxonomy" id="1946"/>
    <lineage>
        <taxon>Bacteria</taxon>
        <taxon>Bacillati</taxon>
        <taxon>Actinomycetota</taxon>
        <taxon>Actinomycetes</taxon>
        <taxon>Kitasatosporales</taxon>
        <taxon>Streptomycetaceae</taxon>
        <taxon>Streptomyces</taxon>
    </lineage>
</organism>
<gene>
    <name evidence="1" type="ORF">EYS09_16820</name>
</gene>
<dbReference type="EMBL" id="SIXH01000131">
    <property type="protein sequence ID" value="TBO58563.1"/>
    <property type="molecule type" value="Genomic_DNA"/>
</dbReference>
<sequence length="69" mass="7116">MSAAFGTSSVEKARGLRTRLPWWALALPVVSFVALLTLLAGSAEARAASAPQSLGALLEYLARFVGVGA</sequence>
<dbReference type="RefSeq" id="WP_052854516.1">
    <property type="nucleotide sequence ID" value="NZ_NDXL01000003.1"/>
</dbReference>
<keyword evidence="2" id="KW-1185">Reference proteome</keyword>
<accession>A0A4Q9HTY9</accession>
<dbReference type="AlphaFoldDB" id="A0A4Q9HTY9"/>
<protein>
    <submittedName>
        <fullName evidence="1">Uncharacterized protein</fullName>
    </submittedName>
</protein>
<dbReference type="Proteomes" id="UP000292452">
    <property type="component" value="Unassembled WGS sequence"/>
</dbReference>
<comment type="caution">
    <text evidence="1">The sequence shown here is derived from an EMBL/GenBank/DDBJ whole genome shotgun (WGS) entry which is preliminary data.</text>
</comment>
<dbReference type="GeneID" id="97373068"/>
<evidence type="ECO:0000313" key="2">
    <source>
        <dbReference type="Proteomes" id="UP000292452"/>
    </source>
</evidence>
<dbReference type="OrthoDB" id="4334185at2"/>
<name>A0A4Q9HTY9_STRKA</name>
<reference evidence="1 2" key="1">
    <citation type="submission" date="2019-02" db="EMBL/GenBank/DDBJ databases">
        <title>Draft Genome Sequence of Streptomyces sp. AM-2504, identified by 16S rRNA comparative analysis as a Streptomyces Kasugaensis strain.</title>
        <authorList>
            <person name="Napolioni V."/>
            <person name="Giuliodori A.M."/>
            <person name="Spurio R."/>
            <person name="Fabbretti A."/>
        </authorList>
    </citation>
    <scope>NUCLEOTIDE SEQUENCE [LARGE SCALE GENOMIC DNA]</scope>
    <source>
        <strain evidence="1 2">AM-2504</strain>
    </source>
</reference>